<dbReference type="PROSITE" id="PS00150">
    <property type="entry name" value="ACYLPHOSPHATASE_1"/>
    <property type="match status" value="1"/>
</dbReference>
<evidence type="ECO:0000256" key="2">
    <source>
        <dbReference type="ARBA" id="ARBA00012150"/>
    </source>
</evidence>
<dbReference type="EMBL" id="JANUCP010000001">
    <property type="protein sequence ID" value="MCS3918180.1"/>
    <property type="molecule type" value="Genomic_DNA"/>
</dbReference>
<evidence type="ECO:0000256" key="6">
    <source>
        <dbReference type="RuleBase" id="RU004168"/>
    </source>
</evidence>
<accession>A0ABT2EK06</accession>
<dbReference type="GO" id="GO:0003998">
    <property type="term" value="F:acylphosphatase activity"/>
    <property type="evidence" value="ECO:0007669"/>
    <property type="project" value="UniProtKB-EC"/>
</dbReference>
<reference evidence="8 9" key="1">
    <citation type="submission" date="2022-08" db="EMBL/GenBank/DDBJ databases">
        <title>Bacterial and archaeal communities from various locations to study Microbial Dark Matter (Phase II).</title>
        <authorList>
            <person name="Stepanauskas R."/>
        </authorList>
    </citation>
    <scope>NUCLEOTIDE SEQUENCE [LARGE SCALE GENOMIC DNA]</scope>
    <source>
        <strain evidence="8 9">PD1</strain>
    </source>
</reference>
<comment type="caution">
    <text evidence="8">The sequence shown here is derived from an EMBL/GenBank/DDBJ whole genome shotgun (WGS) entry which is preliminary data.</text>
</comment>
<dbReference type="NCBIfam" id="NF011000">
    <property type="entry name" value="PRK14426.1"/>
    <property type="match status" value="1"/>
</dbReference>
<evidence type="ECO:0000313" key="9">
    <source>
        <dbReference type="Proteomes" id="UP001204798"/>
    </source>
</evidence>
<comment type="similarity">
    <text evidence="1 6">Belongs to the acylphosphatase family.</text>
</comment>
<evidence type="ECO:0000256" key="4">
    <source>
        <dbReference type="PROSITE-ProRule" id="PRU00520"/>
    </source>
</evidence>
<keyword evidence="9" id="KW-1185">Reference proteome</keyword>
<dbReference type="Proteomes" id="UP001204798">
    <property type="component" value="Unassembled WGS sequence"/>
</dbReference>
<proteinExistence type="inferred from homology"/>
<dbReference type="PANTHER" id="PTHR47268:SF4">
    <property type="entry name" value="ACYLPHOSPHATASE"/>
    <property type="match status" value="1"/>
</dbReference>
<dbReference type="InterPro" id="IPR036046">
    <property type="entry name" value="Acylphosphatase-like_dom_sf"/>
</dbReference>
<dbReference type="SUPFAM" id="SSF54975">
    <property type="entry name" value="Acylphosphatase/BLUF domain-like"/>
    <property type="match status" value="1"/>
</dbReference>
<evidence type="ECO:0000256" key="1">
    <source>
        <dbReference type="ARBA" id="ARBA00005614"/>
    </source>
</evidence>
<organism evidence="8 9">
    <name type="scientific">Candidatus Fervidibacter sacchari</name>
    <dbReference type="NCBI Taxonomy" id="1448929"/>
    <lineage>
        <taxon>Bacteria</taxon>
        <taxon>Candidatus Fervidibacterota</taxon>
        <taxon>Candidatus Fervidibacter</taxon>
    </lineage>
</organism>
<evidence type="ECO:0000256" key="5">
    <source>
        <dbReference type="RuleBase" id="RU000553"/>
    </source>
</evidence>
<feature type="domain" description="Acylphosphatase-like" evidence="7">
    <location>
        <begin position="7"/>
        <end position="95"/>
    </location>
</feature>
<dbReference type="Gene3D" id="3.30.70.100">
    <property type="match status" value="1"/>
</dbReference>
<feature type="active site" evidence="4">
    <location>
        <position position="41"/>
    </location>
</feature>
<sequence>MAEQKVRMRAIVKGIVQGVGFRYFTVYQAQRIGGITGYVRNLRDGSVEVVAEGEREKLEQLLAQLRKGPTGAHVTGVDVFWENPTGEFTNFGIRW</sequence>
<keyword evidence="4 5" id="KW-0378">Hydrolase</keyword>
<dbReference type="PROSITE" id="PS00151">
    <property type="entry name" value="ACYLPHOSPHATASE_2"/>
    <property type="match status" value="1"/>
</dbReference>
<dbReference type="InterPro" id="IPR017968">
    <property type="entry name" value="Acylphosphatase_CS"/>
</dbReference>
<dbReference type="Pfam" id="PF00708">
    <property type="entry name" value="Acylphosphatase"/>
    <property type="match status" value="1"/>
</dbReference>
<comment type="catalytic activity">
    <reaction evidence="3 4 5">
        <text>an acyl phosphate + H2O = a carboxylate + phosphate + H(+)</text>
        <dbReference type="Rhea" id="RHEA:14965"/>
        <dbReference type="ChEBI" id="CHEBI:15377"/>
        <dbReference type="ChEBI" id="CHEBI:15378"/>
        <dbReference type="ChEBI" id="CHEBI:29067"/>
        <dbReference type="ChEBI" id="CHEBI:43474"/>
        <dbReference type="ChEBI" id="CHEBI:59918"/>
        <dbReference type="EC" id="3.6.1.7"/>
    </reaction>
</comment>
<protein>
    <recommendedName>
        <fullName evidence="2 4">Acylphosphatase</fullName>
        <ecNumber evidence="2 4">3.6.1.7</ecNumber>
    </recommendedName>
</protein>
<dbReference type="InterPro" id="IPR001792">
    <property type="entry name" value="Acylphosphatase-like_dom"/>
</dbReference>
<gene>
    <name evidence="8" type="ORF">M2350_000577</name>
</gene>
<evidence type="ECO:0000256" key="3">
    <source>
        <dbReference type="ARBA" id="ARBA00047645"/>
    </source>
</evidence>
<name>A0ABT2EK06_9BACT</name>
<dbReference type="RefSeq" id="WP_018196511.1">
    <property type="nucleotide sequence ID" value="NZ_CP130454.1"/>
</dbReference>
<evidence type="ECO:0000259" key="7">
    <source>
        <dbReference type="PROSITE" id="PS51160"/>
    </source>
</evidence>
<dbReference type="PANTHER" id="PTHR47268">
    <property type="entry name" value="ACYLPHOSPHATASE"/>
    <property type="match status" value="1"/>
</dbReference>
<dbReference type="EC" id="3.6.1.7" evidence="2 4"/>
<dbReference type="InterPro" id="IPR020456">
    <property type="entry name" value="Acylphosphatase"/>
</dbReference>
<evidence type="ECO:0000313" key="8">
    <source>
        <dbReference type="EMBL" id="MCS3918180.1"/>
    </source>
</evidence>
<feature type="active site" evidence="4">
    <location>
        <position position="22"/>
    </location>
</feature>
<dbReference type="PROSITE" id="PS51160">
    <property type="entry name" value="ACYLPHOSPHATASE_3"/>
    <property type="match status" value="1"/>
</dbReference>